<organism evidence="4">
    <name type="scientific">Chromera velia CCMP2878</name>
    <dbReference type="NCBI Taxonomy" id="1169474"/>
    <lineage>
        <taxon>Eukaryota</taxon>
        <taxon>Sar</taxon>
        <taxon>Alveolata</taxon>
        <taxon>Colpodellida</taxon>
        <taxon>Chromeraceae</taxon>
        <taxon>Chromera</taxon>
    </lineage>
</organism>
<dbReference type="PANTHER" id="PTHR47163:SF2">
    <property type="entry name" value="SI:DKEY-17M8.2"/>
    <property type="match status" value="1"/>
</dbReference>
<feature type="region of interest" description="Disordered" evidence="1">
    <location>
        <begin position="1"/>
        <end position="22"/>
    </location>
</feature>
<reference evidence="4" key="1">
    <citation type="submission" date="2014-11" db="EMBL/GenBank/DDBJ databases">
        <authorList>
            <person name="Otto D Thomas"/>
            <person name="Naeem Raeece"/>
        </authorList>
    </citation>
    <scope>NUCLEOTIDE SEQUENCE</scope>
</reference>
<dbReference type="PhylomeDB" id="A0A0G4I302"/>
<proteinExistence type="predicted"/>
<dbReference type="SMART" id="SM01126">
    <property type="entry name" value="DDE_Tnp_IS1595"/>
    <property type="match status" value="1"/>
</dbReference>
<feature type="transmembrane region" description="Helical" evidence="2">
    <location>
        <begin position="92"/>
        <end position="110"/>
    </location>
</feature>
<name>A0A0G4I302_9ALVE</name>
<keyword evidence="2" id="KW-1133">Transmembrane helix</keyword>
<keyword evidence="2" id="KW-0472">Membrane</keyword>
<dbReference type="EMBL" id="CDMZ01004882">
    <property type="protein sequence ID" value="CEM51224.1"/>
    <property type="molecule type" value="Genomic_DNA"/>
</dbReference>
<dbReference type="PANTHER" id="PTHR47163">
    <property type="entry name" value="DDE_TNP_IS1595 DOMAIN-CONTAINING PROTEIN"/>
    <property type="match status" value="1"/>
</dbReference>
<dbReference type="NCBIfam" id="NF033547">
    <property type="entry name" value="transpos_IS1595"/>
    <property type="match status" value="1"/>
</dbReference>
<evidence type="ECO:0000256" key="2">
    <source>
        <dbReference type="SAM" id="Phobius"/>
    </source>
</evidence>
<feature type="region of interest" description="Disordered" evidence="1">
    <location>
        <begin position="360"/>
        <end position="393"/>
    </location>
</feature>
<dbReference type="VEuPathDB" id="CryptoDB:Cvel_10472"/>
<dbReference type="InterPro" id="IPR053164">
    <property type="entry name" value="IS1016-like_transposase"/>
</dbReference>
<feature type="compositionally biased region" description="Pro residues" evidence="1">
    <location>
        <begin position="421"/>
        <end position="438"/>
    </location>
</feature>
<evidence type="ECO:0000313" key="4">
    <source>
        <dbReference type="EMBL" id="CEM51224.1"/>
    </source>
</evidence>
<dbReference type="InterPro" id="IPR024445">
    <property type="entry name" value="Tnp_ISXO2-like"/>
</dbReference>
<dbReference type="Pfam" id="PF12762">
    <property type="entry name" value="DDE_Tnp_IS1595"/>
    <property type="match status" value="1"/>
</dbReference>
<accession>A0A0G4I302</accession>
<sequence>MKLRKPKGSIPTSLEEPLLSAAQAKTTPAAEERVRQWLIDQGCLPPPSNFQCAGNSFSPSHQTPYRKEQYIYRCQRKGCPQSSRSERRGTLFGGRNIALGVILMVAYYFLDGDRYASIANKTGLSDETVREFCERFNSVIVEDFEQTGWHNPEGDGDGYLLGGPGIIVEIDESKFGKRMHNRGRRIEGVWILGAVERTGERRFVAIPVKDRTAQTMEDFIEKYIHPGSILYSDMWKGYCTARIVDTLVSGHNTINHSKDFVDPETGVHTNTIESTWRVLKARVPRSSWRESRILPRLTEMQWRRQHHATLWESFWKAVTRSDFPEIVRNQTVDAVKHEENQWLAASRTLAFEERVQKRRAEKEEWEETKRVKKEQQEREREENRVSQERQRVEVQRWRREADLAARGLIPMRPLMPNTRPLLPPPPPPCAPPPPQGPQ</sequence>
<evidence type="ECO:0000259" key="3">
    <source>
        <dbReference type="SMART" id="SM01126"/>
    </source>
</evidence>
<feature type="region of interest" description="Disordered" evidence="1">
    <location>
        <begin position="405"/>
        <end position="438"/>
    </location>
</feature>
<dbReference type="AlphaFoldDB" id="A0A0G4I302"/>
<protein>
    <recommendedName>
        <fullName evidence="3">ISXO2-like transposase domain-containing protein</fullName>
    </recommendedName>
</protein>
<gene>
    <name evidence="4" type="ORF">Cvel_10472</name>
</gene>
<feature type="domain" description="ISXO2-like transposase" evidence="3">
    <location>
        <begin position="160"/>
        <end position="305"/>
    </location>
</feature>
<keyword evidence="2" id="KW-0812">Transmembrane</keyword>
<evidence type="ECO:0000256" key="1">
    <source>
        <dbReference type="SAM" id="MobiDB-lite"/>
    </source>
</evidence>